<comment type="similarity">
    <text evidence="2">Belongs to the CDI family. ICK/KRP subfamily.</text>
</comment>
<dbReference type="InterPro" id="IPR044275">
    <property type="entry name" value="KRP"/>
</dbReference>
<protein>
    <recommendedName>
        <fullName evidence="5">Cyclin-dependent kinase inhibitor domain-containing protein</fullName>
    </recommendedName>
</protein>
<reference evidence="6" key="1">
    <citation type="submission" date="2022-06" db="EMBL/GenBank/DDBJ databases">
        <title>Uncovering the hologenomic basis of an extraordinary plant invasion.</title>
        <authorList>
            <person name="Bieker V.C."/>
            <person name="Martin M.D."/>
            <person name="Gilbert T."/>
            <person name="Hodgins K."/>
            <person name="Battlay P."/>
            <person name="Petersen B."/>
            <person name="Wilson J."/>
        </authorList>
    </citation>
    <scope>NUCLEOTIDE SEQUENCE</scope>
    <source>
        <strain evidence="6">AA19_3_7</strain>
        <tissue evidence="6">Leaf</tissue>
    </source>
</reference>
<keyword evidence="7" id="KW-1185">Reference proteome</keyword>
<dbReference type="InterPro" id="IPR044898">
    <property type="entry name" value="CDI_dom_sf"/>
</dbReference>
<evidence type="ECO:0000313" key="6">
    <source>
        <dbReference type="EMBL" id="KAI7728292.1"/>
    </source>
</evidence>
<sequence>MQNSVKLKYHLYRKPRSDIKVRSGLPEKMITTVISSYRTVPTEKLPPEDEIEEFFASAEKELQKRFKDKYNYDTVNDTPLEGRFEWIELKQ</sequence>
<evidence type="ECO:0000256" key="4">
    <source>
        <dbReference type="ARBA" id="ARBA00023306"/>
    </source>
</evidence>
<dbReference type="GO" id="GO:0005654">
    <property type="term" value="C:nucleoplasm"/>
    <property type="evidence" value="ECO:0007669"/>
    <property type="project" value="UniProtKB-SubCell"/>
</dbReference>
<dbReference type="Pfam" id="PF02234">
    <property type="entry name" value="CDI"/>
    <property type="match status" value="1"/>
</dbReference>
<dbReference type="GO" id="GO:0051726">
    <property type="term" value="P:regulation of cell cycle"/>
    <property type="evidence" value="ECO:0007669"/>
    <property type="project" value="InterPro"/>
</dbReference>
<keyword evidence="3" id="KW-0649">Protein kinase inhibitor</keyword>
<evidence type="ECO:0000256" key="3">
    <source>
        <dbReference type="ARBA" id="ARBA00023013"/>
    </source>
</evidence>
<dbReference type="InterPro" id="IPR003175">
    <property type="entry name" value="CDI_dom"/>
</dbReference>
<comment type="caution">
    <text evidence="6">The sequence shown here is derived from an EMBL/GenBank/DDBJ whole genome shotgun (WGS) entry which is preliminary data.</text>
</comment>
<evidence type="ECO:0000256" key="1">
    <source>
        <dbReference type="ARBA" id="ARBA00004642"/>
    </source>
</evidence>
<dbReference type="AlphaFoldDB" id="A0AAD5G4R3"/>
<evidence type="ECO:0000313" key="7">
    <source>
        <dbReference type="Proteomes" id="UP001206925"/>
    </source>
</evidence>
<gene>
    <name evidence="6" type="ORF">M8C21_017982</name>
</gene>
<organism evidence="6 7">
    <name type="scientific">Ambrosia artemisiifolia</name>
    <name type="common">Common ragweed</name>
    <dbReference type="NCBI Taxonomy" id="4212"/>
    <lineage>
        <taxon>Eukaryota</taxon>
        <taxon>Viridiplantae</taxon>
        <taxon>Streptophyta</taxon>
        <taxon>Embryophyta</taxon>
        <taxon>Tracheophyta</taxon>
        <taxon>Spermatophyta</taxon>
        <taxon>Magnoliopsida</taxon>
        <taxon>eudicotyledons</taxon>
        <taxon>Gunneridae</taxon>
        <taxon>Pentapetalae</taxon>
        <taxon>asterids</taxon>
        <taxon>campanulids</taxon>
        <taxon>Asterales</taxon>
        <taxon>Asteraceae</taxon>
        <taxon>Asteroideae</taxon>
        <taxon>Heliantheae alliance</taxon>
        <taxon>Heliantheae</taxon>
        <taxon>Ambrosia</taxon>
    </lineage>
</organism>
<comment type="subcellular location">
    <subcellularLocation>
        <location evidence="1">Nucleus</location>
        <location evidence="1">Nucleoplasm</location>
    </subcellularLocation>
</comment>
<dbReference type="PANTHER" id="PTHR46776">
    <property type="entry name" value="CYCLIN-DEPENDENT KINASE INHIBITOR 4-RELATED"/>
    <property type="match status" value="1"/>
</dbReference>
<feature type="domain" description="Cyclin-dependent kinase inhibitor" evidence="5">
    <location>
        <begin position="46"/>
        <end position="88"/>
    </location>
</feature>
<dbReference type="Proteomes" id="UP001206925">
    <property type="component" value="Unassembled WGS sequence"/>
</dbReference>
<evidence type="ECO:0000259" key="5">
    <source>
        <dbReference type="Pfam" id="PF02234"/>
    </source>
</evidence>
<accession>A0AAD5G4R3</accession>
<name>A0AAD5G4R3_AMBAR</name>
<dbReference type="EMBL" id="JAMZMK010011239">
    <property type="protein sequence ID" value="KAI7728292.1"/>
    <property type="molecule type" value="Genomic_DNA"/>
</dbReference>
<keyword evidence="4" id="KW-0131">Cell cycle</keyword>
<evidence type="ECO:0000256" key="2">
    <source>
        <dbReference type="ARBA" id="ARBA00010274"/>
    </source>
</evidence>
<proteinExistence type="inferred from homology"/>
<dbReference type="Gene3D" id="4.10.365.10">
    <property type="entry name" value="p27"/>
    <property type="match status" value="1"/>
</dbReference>
<dbReference type="GO" id="GO:0004861">
    <property type="term" value="F:cyclin-dependent protein serine/threonine kinase inhibitor activity"/>
    <property type="evidence" value="ECO:0007669"/>
    <property type="project" value="InterPro"/>
</dbReference>